<protein>
    <submittedName>
        <fullName evidence="5">Shikimate dehydrogenase</fullName>
    </submittedName>
</protein>
<dbReference type="Proteomes" id="UP001500635">
    <property type="component" value="Unassembled WGS sequence"/>
</dbReference>
<keyword evidence="2" id="KW-0028">Amino-acid biosynthesis</keyword>
<proteinExistence type="predicted"/>
<sequence>MTPGATLTARPLAVGRAAVLGSPVEHSLSPVLHRAAFAALGLDWSYDRIECDADRLPRLVAECGPEWVGFSVTMPGKFAALATATERTDRAGRVGSANTLARVDGGWIADCTDIDGAAALLTAVGADGAGSGPRGLVVGAGGTSLPMIAALADVGYTEVVVASRSWERAAGALRCAESFGLAAEWVALEPAALAGVDVDVVASTVPAKALERGVVGVLAGLAPAVADVIYDPWPTPLAAAAAERGATVAGGLTMLLAQAYRQCELFTGRPAPRAAMRDALTAATGIPL</sequence>
<comment type="caution">
    <text evidence="5">The sequence shown here is derived from an EMBL/GenBank/DDBJ whole genome shotgun (WGS) entry which is preliminary data.</text>
</comment>
<dbReference type="Gene3D" id="3.40.50.10860">
    <property type="entry name" value="Leucine Dehydrogenase, chain A, domain 1"/>
    <property type="match status" value="1"/>
</dbReference>
<dbReference type="Gene3D" id="3.40.50.720">
    <property type="entry name" value="NAD(P)-binding Rossmann-like Domain"/>
    <property type="match status" value="1"/>
</dbReference>
<feature type="domain" description="SDH C-terminal" evidence="4">
    <location>
        <begin position="251"/>
        <end position="280"/>
    </location>
</feature>
<dbReference type="InterPro" id="IPR036291">
    <property type="entry name" value="NAD(P)-bd_dom_sf"/>
</dbReference>
<dbReference type="EMBL" id="BAABFR010000103">
    <property type="protein sequence ID" value="GAA4402959.1"/>
    <property type="molecule type" value="Genomic_DNA"/>
</dbReference>
<feature type="domain" description="Shikimate dehydrogenase substrate binding N-terminal" evidence="3">
    <location>
        <begin position="19"/>
        <end position="100"/>
    </location>
</feature>
<evidence type="ECO:0000256" key="2">
    <source>
        <dbReference type="ARBA" id="ARBA00023141"/>
    </source>
</evidence>
<evidence type="ECO:0000313" key="6">
    <source>
        <dbReference type="Proteomes" id="UP001500635"/>
    </source>
</evidence>
<dbReference type="PANTHER" id="PTHR21089:SF1">
    <property type="entry name" value="BIFUNCTIONAL 3-DEHYDROQUINATE DEHYDRATASE_SHIKIMATE DEHYDROGENASE, CHLOROPLASTIC"/>
    <property type="match status" value="1"/>
</dbReference>
<evidence type="ECO:0000256" key="1">
    <source>
        <dbReference type="ARBA" id="ARBA00004871"/>
    </source>
</evidence>
<dbReference type="CDD" id="cd01065">
    <property type="entry name" value="NAD_bind_Shikimate_DH"/>
    <property type="match status" value="1"/>
</dbReference>
<dbReference type="Pfam" id="PF08501">
    <property type="entry name" value="Shikimate_dh_N"/>
    <property type="match status" value="1"/>
</dbReference>
<dbReference type="Pfam" id="PF18317">
    <property type="entry name" value="SDH_C"/>
    <property type="match status" value="1"/>
</dbReference>
<name>A0ABP8KBL8_9ACTN</name>
<dbReference type="SUPFAM" id="SSF53223">
    <property type="entry name" value="Aminoacid dehydrogenase-like, N-terminal domain"/>
    <property type="match status" value="1"/>
</dbReference>
<keyword evidence="2" id="KW-0057">Aromatic amino acid biosynthesis</keyword>
<gene>
    <name evidence="5" type="ORF">GCM10023147_44000</name>
</gene>
<accession>A0ABP8KBL8</accession>
<comment type="pathway">
    <text evidence="1">Metabolic intermediate biosynthesis; chorismate biosynthesis; chorismate from D-erythrose 4-phosphate and phosphoenolpyruvate: step 4/7.</text>
</comment>
<dbReference type="NCBIfam" id="NF001311">
    <property type="entry name" value="PRK00258.1-3"/>
    <property type="match status" value="1"/>
</dbReference>
<dbReference type="InterPro" id="IPR013708">
    <property type="entry name" value="Shikimate_DH-bd_N"/>
</dbReference>
<evidence type="ECO:0000259" key="3">
    <source>
        <dbReference type="Pfam" id="PF08501"/>
    </source>
</evidence>
<organism evidence="5 6">
    <name type="scientific">Tsukamurella soli</name>
    <dbReference type="NCBI Taxonomy" id="644556"/>
    <lineage>
        <taxon>Bacteria</taxon>
        <taxon>Bacillati</taxon>
        <taxon>Actinomycetota</taxon>
        <taxon>Actinomycetes</taxon>
        <taxon>Mycobacteriales</taxon>
        <taxon>Tsukamurellaceae</taxon>
        <taxon>Tsukamurella</taxon>
    </lineage>
</organism>
<evidence type="ECO:0000313" key="5">
    <source>
        <dbReference type="EMBL" id="GAA4402959.1"/>
    </source>
</evidence>
<evidence type="ECO:0000259" key="4">
    <source>
        <dbReference type="Pfam" id="PF18317"/>
    </source>
</evidence>
<dbReference type="InterPro" id="IPR041121">
    <property type="entry name" value="SDH_C"/>
</dbReference>
<dbReference type="PANTHER" id="PTHR21089">
    <property type="entry name" value="SHIKIMATE DEHYDROGENASE"/>
    <property type="match status" value="1"/>
</dbReference>
<dbReference type="InterPro" id="IPR046346">
    <property type="entry name" value="Aminoacid_DH-like_N_sf"/>
</dbReference>
<dbReference type="SUPFAM" id="SSF51735">
    <property type="entry name" value="NAD(P)-binding Rossmann-fold domains"/>
    <property type="match status" value="1"/>
</dbReference>
<keyword evidence="6" id="KW-1185">Reference proteome</keyword>
<dbReference type="InterPro" id="IPR022893">
    <property type="entry name" value="Shikimate_DH_fam"/>
</dbReference>
<reference evidence="6" key="1">
    <citation type="journal article" date="2019" name="Int. J. Syst. Evol. Microbiol.">
        <title>The Global Catalogue of Microorganisms (GCM) 10K type strain sequencing project: providing services to taxonomists for standard genome sequencing and annotation.</title>
        <authorList>
            <consortium name="The Broad Institute Genomics Platform"/>
            <consortium name="The Broad Institute Genome Sequencing Center for Infectious Disease"/>
            <person name="Wu L."/>
            <person name="Ma J."/>
        </authorList>
    </citation>
    <scope>NUCLEOTIDE SEQUENCE [LARGE SCALE GENOMIC DNA]</scope>
    <source>
        <strain evidence="6">JCM 17688</strain>
    </source>
</reference>